<dbReference type="PROSITE" id="PS50883">
    <property type="entry name" value="EAL"/>
    <property type="match status" value="1"/>
</dbReference>
<dbReference type="EMBL" id="AMRI01000022">
    <property type="protein sequence ID" value="EKE69936.1"/>
    <property type="molecule type" value="Genomic_DNA"/>
</dbReference>
<dbReference type="Pfam" id="PF00672">
    <property type="entry name" value="HAMP"/>
    <property type="match status" value="1"/>
</dbReference>
<keyword evidence="5" id="KW-1185">Reference proteome</keyword>
<evidence type="ECO:0000259" key="2">
    <source>
        <dbReference type="PROSITE" id="PS50885"/>
    </source>
</evidence>
<evidence type="ECO:0000313" key="4">
    <source>
        <dbReference type="EMBL" id="EKE69936.1"/>
    </source>
</evidence>
<dbReference type="SUPFAM" id="SSF55073">
    <property type="entry name" value="Nucleotide cyclase"/>
    <property type="match status" value="1"/>
</dbReference>
<dbReference type="InterPro" id="IPR003660">
    <property type="entry name" value="HAMP_dom"/>
</dbReference>
<feature type="domain" description="GGDEF" evidence="3">
    <location>
        <begin position="263"/>
        <end position="392"/>
    </location>
</feature>
<feature type="domain" description="HAMP" evidence="2">
    <location>
        <begin position="172"/>
        <end position="224"/>
    </location>
</feature>
<dbReference type="SMART" id="SM00052">
    <property type="entry name" value="EAL"/>
    <property type="match status" value="1"/>
</dbReference>
<dbReference type="Pfam" id="PF16448">
    <property type="entry name" value="LapD_MoxY_N"/>
    <property type="match status" value="1"/>
</dbReference>
<dbReference type="Pfam" id="PF00990">
    <property type="entry name" value="GGDEF"/>
    <property type="match status" value="1"/>
</dbReference>
<proteinExistence type="predicted"/>
<comment type="caution">
    <text evidence="4">The sequence shown here is derived from an EMBL/GenBank/DDBJ whole genome shotgun (WGS) entry which is preliminary data.</text>
</comment>
<dbReference type="OrthoDB" id="5894408at2"/>
<dbReference type="InterPro" id="IPR000160">
    <property type="entry name" value="GGDEF_dom"/>
</dbReference>
<protein>
    <submittedName>
        <fullName evidence="4">Diguanylate cyclase/phosphodiesterase</fullName>
    </submittedName>
</protein>
<dbReference type="STRING" id="745411.B3C1_14650"/>
<dbReference type="Proteomes" id="UP000006755">
    <property type="component" value="Unassembled WGS sequence"/>
</dbReference>
<evidence type="ECO:0000313" key="5">
    <source>
        <dbReference type="Proteomes" id="UP000006755"/>
    </source>
</evidence>
<dbReference type="RefSeq" id="WP_008485772.1">
    <property type="nucleotide sequence ID" value="NZ_AMRI01000022.1"/>
</dbReference>
<evidence type="ECO:0000259" key="1">
    <source>
        <dbReference type="PROSITE" id="PS50883"/>
    </source>
</evidence>
<dbReference type="SMART" id="SM00304">
    <property type="entry name" value="HAMP"/>
    <property type="match status" value="1"/>
</dbReference>
<dbReference type="SMART" id="SM00267">
    <property type="entry name" value="GGDEF"/>
    <property type="match status" value="1"/>
</dbReference>
<reference evidence="4 5" key="1">
    <citation type="journal article" date="2012" name="J. Bacteriol.">
        <title>Genome Sequence of Gallaecimonas xiamenensis Type Strain 3-C-1.</title>
        <authorList>
            <person name="Lai Q."/>
            <person name="Wang L."/>
            <person name="Wang W."/>
            <person name="Shao Z."/>
        </authorList>
    </citation>
    <scope>NUCLEOTIDE SEQUENCE [LARGE SCALE GENOMIC DNA]</scope>
    <source>
        <strain evidence="4 5">3-C-1</strain>
    </source>
</reference>
<dbReference type="eggNOG" id="COG2199">
    <property type="taxonomic scope" value="Bacteria"/>
</dbReference>
<dbReference type="InterPro" id="IPR042461">
    <property type="entry name" value="LapD_MoxY_peri_C"/>
</dbReference>
<sequence>MTLQRQILWLLSLSFLLVVLLVFAVEFNTSRDAINKQMQTDVQNASTALGLSLSPFLDSQDRGGVDTVLQSIFDAGFYREIRLDWYAKGEVLAKNNSPRIYNVPDWFLTLPLFNPIAQEQVLTSGWLQVANLKVVANPAVAYQALWQTGVQLCLTLGGLYLLLLLVTWRGLRILMRPLHAVARQARCITKRQFGDPIPEPRTRELKSMVAAINEMTDRVKLMFEGQDEQISRLRLATQTDPVSGLSNRSHLVAHLGAWLSEPGTGGLMLMDIKWLDSLRHQQGFRARDSLIKALAERIKGLCIRGSRCVFARISHTEFAILCASADPEQLTDWLLKVHQELVAFSVQQGQDGDNLALALVQRGDVQQPSALLSAADGALHQAWKQQPRVFHQKESSQQAPSQEGWREALQHAIREKQFGLLRQPVMDIHSGEVFHQEWFASLSLSGERYPASAFLAFVEQFNLAQAMDLAVLKRLVREQYLEPQLPNVVNLSLASVRDPEPLLELASQARPGSQLGFEISEDVALADPQAAKSLVARLRPLQIGFGLDHVGRHMASLQYLHDLGPDYIKLDQSLACYGPHDEVGQEVVQALARIGKSLKIKVIATRVEQGEDLARLKGLGIQGYQGYIIPPKPLD</sequence>
<dbReference type="PROSITE" id="PS50887">
    <property type="entry name" value="GGDEF"/>
    <property type="match status" value="1"/>
</dbReference>
<dbReference type="PANTHER" id="PTHR33121:SF79">
    <property type="entry name" value="CYCLIC DI-GMP PHOSPHODIESTERASE PDED-RELATED"/>
    <property type="match status" value="1"/>
</dbReference>
<dbReference type="GO" id="GO:0071111">
    <property type="term" value="F:cyclic-guanylate-specific phosphodiesterase activity"/>
    <property type="evidence" value="ECO:0007669"/>
    <property type="project" value="InterPro"/>
</dbReference>
<dbReference type="SUPFAM" id="SSF141868">
    <property type="entry name" value="EAL domain-like"/>
    <property type="match status" value="1"/>
</dbReference>
<dbReference type="Pfam" id="PF00563">
    <property type="entry name" value="EAL"/>
    <property type="match status" value="1"/>
</dbReference>
<dbReference type="InterPro" id="IPR043128">
    <property type="entry name" value="Rev_trsase/Diguanyl_cyclase"/>
</dbReference>
<dbReference type="AlphaFoldDB" id="K2IIH2"/>
<dbReference type="InterPro" id="IPR050706">
    <property type="entry name" value="Cyclic-di-GMP_PDE-like"/>
</dbReference>
<accession>K2IIH2</accession>
<name>K2IIH2_9GAMM</name>
<dbReference type="InterPro" id="IPR032244">
    <property type="entry name" value="LapD_MoxY_N"/>
</dbReference>
<dbReference type="Gene3D" id="3.30.110.200">
    <property type="match status" value="1"/>
</dbReference>
<dbReference type="GO" id="GO:0016020">
    <property type="term" value="C:membrane"/>
    <property type="evidence" value="ECO:0007669"/>
    <property type="project" value="InterPro"/>
</dbReference>
<dbReference type="InterPro" id="IPR035919">
    <property type="entry name" value="EAL_sf"/>
</dbReference>
<organism evidence="4 5">
    <name type="scientific">Gallaecimonas xiamenensis 3-C-1</name>
    <dbReference type="NCBI Taxonomy" id="745411"/>
    <lineage>
        <taxon>Bacteria</taxon>
        <taxon>Pseudomonadati</taxon>
        <taxon>Pseudomonadota</taxon>
        <taxon>Gammaproteobacteria</taxon>
        <taxon>Enterobacterales</taxon>
        <taxon>Gallaecimonadaceae</taxon>
        <taxon>Gallaecimonas</taxon>
    </lineage>
</organism>
<dbReference type="CDD" id="cd01948">
    <property type="entry name" value="EAL"/>
    <property type="match status" value="1"/>
</dbReference>
<dbReference type="GO" id="GO:0007165">
    <property type="term" value="P:signal transduction"/>
    <property type="evidence" value="ECO:0007669"/>
    <property type="project" value="InterPro"/>
</dbReference>
<dbReference type="InterPro" id="IPR029787">
    <property type="entry name" value="Nucleotide_cyclase"/>
</dbReference>
<dbReference type="Gene3D" id="6.20.270.20">
    <property type="entry name" value="LapD/MoxY periplasmic domain"/>
    <property type="match status" value="1"/>
</dbReference>
<gene>
    <name evidence="4" type="ORF">B3C1_14650</name>
</gene>
<evidence type="ECO:0000259" key="3">
    <source>
        <dbReference type="PROSITE" id="PS50887"/>
    </source>
</evidence>
<dbReference type="InterPro" id="IPR001633">
    <property type="entry name" value="EAL_dom"/>
</dbReference>
<dbReference type="PROSITE" id="PS50885">
    <property type="entry name" value="HAMP"/>
    <property type="match status" value="1"/>
</dbReference>
<feature type="domain" description="EAL" evidence="1">
    <location>
        <begin position="402"/>
        <end position="635"/>
    </location>
</feature>
<dbReference type="Gene3D" id="3.30.70.270">
    <property type="match status" value="1"/>
</dbReference>
<dbReference type="PANTHER" id="PTHR33121">
    <property type="entry name" value="CYCLIC DI-GMP PHOSPHODIESTERASE PDEF"/>
    <property type="match status" value="1"/>
</dbReference>
<dbReference type="Gene3D" id="3.20.20.450">
    <property type="entry name" value="EAL domain"/>
    <property type="match status" value="1"/>
</dbReference>
<dbReference type="eggNOG" id="COG2200">
    <property type="taxonomic scope" value="Bacteria"/>
</dbReference>